<dbReference type="Pfam" id="PF11312">
    <property type="entry name" value="Methyltransf_34"/>
    <property type="match status" value="1"/>
</dbReference>
<dbReference type="GeneID" id="39589748"/>
<feature type="compositionally biased region" description="Basic residues" evidence="1">
    <location>
        <begin position="1"/>
        <end position="29"/>
    </location>
</feature>
<reference evidence="2 3" key="1">
    <citation type="submission" date="2018-11" db="EMBL/GenBank/DDBJ databases">
        <title>Genome sequence of Apiotrichum porosum DSM 27194.</title>
        <authorList>
            <person name="Aliyu H."/>
            <person name="Gorte O."/>
            <person name="Ochsenreither K."/>
        </authorList>
    </citation>
    <scope>NUCLEOTIDE SEQUENCE [LARGE SCALE GENOMIC DNA]</scope>
    <source>
        <strain evidence="2 3">DSM 27194</strain>
    </source>
</reference>
<feature type="compositionally biased region" description="Acidic residues" evidence="1">
    <location>
        <begin position="164"/>
        <end position="191"/>
    </location>
</feature>
<dbReference type="OrthoDB" id="6419443at2759"/>
<dbReference type="InterPro" id="IPR029063">
    <property type="entry name" value="SAM-dependent_MTases_sf"/>
</dbReference>
<feature type="region of interest" description="Disordered" evidence="1">
    <location>
        <begin position="162"/>
        <end position="191"/>
    </location>
</feature>
<keyword evidence="3" id="KW-1185">Reference proteome</keyword>
<protein>
    <recommendedName>
        <fullName evidence="4">25S rRNA (Uridine(2843)-N(3))-methyltransferase</fullName>
    </recommendedName>
</protein>
<evidence type="ECO:0000313" key="2">
    <source>
        <dbReference type="EMBL" id="RSH76808.1"/>
    </source>
</evidence>
<dbReference type="RefSeq" id="XP_028471955.1">
    <property type="nucleotide sequence ID" value="XM_028620739.1"/>
</dbReference>
<dbReference type="Gene3D" id="3.40.50.150">
    <property type="entry name" value="Vaccinia Virus protein VP39"/>
    <property type="match status" value="1"/>
</dbReference>
<comment type="caution">
    <text evidence="2">The sequence shown here is derived from an EMBL/GenBank/DDBJ whole genome shotgun (WGS) entry which is preliminary data.</text>
</comment>
<sequence>MTHRSRSGGPTRTRKSKNGGRVRKLHHPPARNADGTINTAAAAAASSIPEDDESGSDDDDENEADAAGEAETIPVPPASAFALPTDPDVLLAIRTALNNSLTSETFNADVQTVKGLLFERKWLELFTDAKLLDAYAGRWAPSRALAFRELLTSLKDVRALFAGEGEEDGDESEGEGEGEGEDEGEDEGEVEVEACAASASARTTHVLSIGGGAGSELLAFAALATAGKALKSPRLHWVGADIGDWSDVLTRIDHAAKDRWAYDAEFEFIECDVLAPAPAPKDDDETSPTPLPFLRHSPDLTTIFFTLTELLSQNRARTLALLRSLTAATAPGALLLVADSASDIAQFSLGKDGRTWPVYMVLDALLAAPGGKSAVPGWERIRKEDSKWYRLPEGVGAGWPCKLENARYWMRLYRRV</sequence>
<feature type="compositionally biased region" description="Acidic residues" evidence="1">
    <location>
        <begin position="49"/>
        <end position="68"/>
    </location>
</feature>
<dbReference type="STRING" id="105984.A0A427XDA5"/>
<accession>A0A427XDA5</accession>
<name>A0A427XDA5_9TREE</name>
<dbReference type="AlphaFoldDB" id="A0A427XDA5"/>
<feature type="region of interest" description="Disordered" evidence="1">
    <location>
        <begin position="1"/>
        <end position="77"/>
    </location>
</feature>
<evidence type="ECO:0000256" key="1">
    <source>
        <dbReference type="SAM" id="MobiDB-lite"/>
    </source>
</evidence>
<proteinExistence type="predicted"/>
<dbReference type="InterPro" id="IPR021463">
    <property type="entry name" value="Methyltransf_34"/>
</dbReference>
<dbReference type="Proteomes" id="UP000279236">
    <property type="component" value="Unassembled WGS sequence"/>
</dbReference>
<organism evidence="2 3">
    <name type="scientific">Apiotrichum porosum</name>
    <dbReference type="NCBI Taxonomy" id="105984"/>
    <lineage>
        <taxon>Eukaryota</taxon>
        <taxon>Fungi</taxon>
        <taxon>Dikarya</taxon>
        <taxon>Basidiomycota</taxon>
        <taxon>Agaricomycotina</taxon>
        <taxon>Tremellomycetes</taxon>
        <taxon>Trichosporonales</taxon>
        <taxon>Trichosporonaceae</taxon>
        <taxon>Apiotrichum</taxon>
    </lineage>
</organism>
<dbReference type="EMBL" id="RSCE01000020">
    <property type="protein sequence ID" value="RSH76808.1"/>
    <property type="molecule type" value="Genomic_DNA"/>
</dbReference>
<evidence type="ECO:0008006" key="4">
    <source>
        <dbReference type="Google" id="ProtNLM"/>
    </source>
</evidence>
<evidence type="ECO:0000313" key="3">
    <source>
        <dbReference type="Proteomes" id="UP000279236"/>
    </source>
</evidence>
<gene>
    <name evidence="2" type="ORF">EHS24_005205</name>
</gene>